<keyword evidence="1" id="KW-0472">Membrane</keyword>
<dbReference type="InterPro" id="IPR036691">
    <property type="entry name" value="Endo/exonu/phosph_ase_sf"/>
</dbReference>
<proteinExistence type="predicted"/>
<dbReference type="InterPro" id="IPR051916">
    <property type="entry name" value="GPI-anchor_lipid_remodeler"/>
</dbReference>
<dbReference type="GO" id="GO:0003824">
    <property type="term" value="F:catalytic activity"/>
    <property type="evidence" value="ECO:0007669"/>
    <property type="project" value="InterPro"/>
</dbReference>
<feature type="transmembrane region" description="Helical" evidence="1">
    <location>
        <begin position="58"/>
        <end position="74"/>
    </location>
</feature>
<sequence>MKFVCVLLLVSLLLSAYLPLLNPGDYWIAGFAPLTFPLLFLLCLLSLPFWIWRRKKRYVFYTIAALLLCLRPALRTWGFHILSRDNITKTSGSWEFTLMTYNTSSMGLQSYKINPQIRAAVFQQIHESQPDILCMQEFYTNDHPELSNHIDSLRNIGQYPYHYFTCDQVSWNTWYYGIVLFSRYPITAATAIPCDVEANGSGRSFLQADIVVQQDTVRVFSVQFTSYMFSGNDYSNLRSHPVLVMGKMKRTFRRRAGQARLLASLVAASPYPVIVAGDFNDPPASYSYHTAAAGLQDVFLQTGFGWGRTLSYLSPTLRIDYILPDQHFDIKGARVLKTPTSEHFPVISRLSLKKH</sequence>
<gene>
    <name evidence="3" type="ORF">DF182_13905</name>
</gene>
<dbReference type="GO" id="GO:0006506">
    <property type="term" value="P:GPI anchor biosynthetic process"/>
    <property type="evidence" value="ECO:0007669"/>
    <property type="project" value="TreeGrafter"/>
</dbReference>
<keyword evidence="1" id="KW-0812">Transmembrane</keyword>
<dbReference type="RefSeq" id="WP_113616198.1">
    <property type="nucleotide sequence ID" value="NZ_QFFJ01000001.1"/>
</dbReference>
<comment type="caution">
    <text evidence="3">The sequence shown here is derived from an EMBL/GenBank/DDBJ whole genome shotgun (WGS) entry which is preliminary data.</text>
</comment>
<reference evidence="3 4" key="1">
    <citation type="submission" date="2018-05" db="EMBL/GenBank/DDBJ databases">
        <title>Chitinophaga sp. K3CV102501T nov., isolated from isolated from a monsoon evergreen broad-leaved forest soil.</title>
        <authorList>
            <person name="Lv Y."/>
        </authorList>
    </citation>
    <scope>NUCLEOTIDE SEQUENCE [LARGE SCALE GENOMIC DNA]</scope>
    <source>
        <strain evidence="3 4">GDMCC 1.1325</strain>
    </source>
</reference>
<evidence type="ECO:0000256" key="1">
    <source>
        <dbReference type="SAM" id="Phobius"/>
    </source>
</evidence>
<organism evidence="3 4">
    <name type="scientific">Chitinophaga flava</name>
    <dbReference type="NCBI Taxonomy" id="2259036"/>
    <lineage>
        <taxon>Bacteria</taxon>
        <taxon>Pseudomonadati</taxon>
        <taxon>Bacteroidota</taxon>
        <taxon>Chitinophagia</taxon>
        <taxon>Chitinophagales</taxon>
        <taxon>Chitinophagaceae</taxon>
        <taxon>Chitinophaga</taxon>
    </lineage>
</organism>
<keyword evidence="1" id="KW-1133">Transmembrane helix</keyword>
<dbReference type="OrthoDB" id="635146at2"/>
<dbReference type="CDD" id="cd09084">
    <property type="entry name" value="EEP-2"/>
    <property type="match status" value="1"/>
</dbReference>
<protein>
    <recommendedName>
        <fullName evidence="2">Endonuclease/exonuclease/phosphatase domain-containing protein</fullName>
    </recommendedName>
</protein>
<evidence type="ECO:0000313" key="3">
    <source>
        <dbReference type="EMBL" id="RBL93600.1"/>
    </source>
</evidence>
<name>A0A365Y518_9BACT</name>
<dbReference type="GO" id="GO:0016020">
    <property type="term" value="C:membrane"/>
    <property type="evidence" value="ECO:0007669"/>
    <property type="project" value="GOC"/>
</dbReference>
<dbReference type="InterPro" id="IPR005135">
    <property type="entry name" value="Endo/exonuclease/phosphatase"/>
</dbReference>
<dbReference type="Proteomes" id="UP000253410">
    <property type="component" value="Unassembled WGS sequence"/>
</dbReference>
<accession>A0A365Y518</accession>
<dbReference type="PANTHER" id="PTHR14859">
    <property type="entry name" value="CALCOFLUOR WHITE HYPERSENSITIVE PROTEIN PRECURSOR"/>
    <property type="match status" value="1"/>
</dbReference>
<feature type="domain" description="Endonuclease/exonuclease/phosphatase" evidence="2">
    <location>
        <begin position="119"/>
        <end position="343"/>
    </location>
</feature>
<feature type="transmembrane region" description="Helical" evidence="1">
    <location>
        <begin position="26"/>
        <end position="51"/>
    </location>
</feature>
<evidence type="ECO:0000259" key="2">
    <source>
        <dbReference type="Pfam" id="PF03372"/>
    </source>
</evidence>
<keyword evidence="4" id="KW-1185">Reference proteome</keyword>
<dbReference type="Gene3D" id="3.60.10.10">
    <property type="entry name" value="Endonuclease/exonuclease/phosphatase"/>
    <property type="match status" value="1"/>
</dbReference>
<evidence type="ECO:0000313" key="4">
    <source>
        <dbReference type="Proteomes" id="UP000253410"/>
    </source>
</evidence>
<dbReference type="Pfam" id="PF03372">
    <property type="entry name" value="Exo_endo_phos"/>
    <property type="match status" value="1"/>
</dbReference>
<dbReference type="SUPFAM" id="SSF56219">
    <property type="entry name" value="DNase I-like"/>
    <property type="match status" value="1"/>
</dbReference>
<dbReference type="AlphaFoldDB" id="A0A365Y518"/>
<dbReference type="PANTHER" id="PTHR14859:SF15">
    <property type="entry name" value="ENDONUCLEASE_EXONUCLEASE_PHOSPHATASE DOMAIN-CONTAINING PROTEIN"/>
    <property type="match status" value="1"/>
</dbReference>
<dbReference type="EMBL" id="QFFJ01000001">
    <property type="protein sequence ID" value="RBL93600.1"/>
    <property type="molecule type" value="Genomic_DNA"/>
</dbReference>